<dbReference type="Proteomes" id="UP000198893">
    <property type="component" value="Unassembled WGS sequence"/>
</dbReference>
<feature type="region of interest" description="Disordered" evidence="1">
    <location>
        <begin position="1"/>
        <end position="29"/>
    </location>
</feature>
<evidence type="ECO:0000256" key="1">
    <source>
        <dbReference type="SAM" id="MobiDB-lite"/>
    </source>
</evidence>
<reference evidence="2 3" key="1">
    <citation type="submission" date="2016-10" db="EMBL/GenBank/DDBJ databases">
        <authorList>
            <person name="de Groot N.N."/>
        </authorList>
    </citation>
    <scope>NUCLEOTIDE SEQUENCE [LARGE SCALE GENOMIC DNA]</scope>
    <source>
        <strain evidence="2 3">DSM 27842</strain>
    </source>
</reference>
<gene>
    <name evidence="2" type="ORF">SAMN04490248_1026</name>
</gene>
<evidence type="ECO:0000313" key="3">
    <source>
        <dbReference type="Proteomes" id="UP000198893"/>
    </source>
</evidence>
<dbReference type="AlphaFoldDB" id="A0A1H8MBJ5"/>
<organism evidence="2 3">
    <name type="scientific">Salinihabitans flavidus</name>
    <dbReference type="NCBI Taxonomy" id="569882"/>
    <lineage>
        <taxon>Bacteria</taxon>
        <taxon>Pseudomonadati</taxon>
        <taxon>Pseudomonadota</taxon>
        <taxon>Alphaproteobacteria</taxon>
        <taxon>Rhodobacterales</taxon>
        <taxon>Roseobacteraceae</taxon>
        <taxon>Salinihabitans</taxon>
    </lineage>
</organism>
<keyword evidence="3" id="KW-1185">Reference proteome</keyword>
<evidence type="ECO:0000313" key="2">
    <source>
        <dbReference type="EMBL" id="SEO14526.1"/>
    </source>
</evidence>
<dbReference type="RefSeq" id="WP_175483138.1">
    <property type="nucleotide sequence ID" value="NZ_FODS01000002.1"/>
</dbReference>
<name>A0A1H8MBJ5_9RHOB</name>
<protein>
    <submittedName>
        <fullName evidence="2">Uncharacterized protein</fullName>
    </submittedName>
</protein>
<dbReference type="EMBL" id="FODS01000002">
    <property type="protein sequence ID" value="SEO14526.1"/>
    <property type="molecule type" value="Genomic_DNA"/>
</dbReference>
<sequence length="53" mass="5931">MGEDREKNSVKQAEDATTRGAERQLLEADGRTLKIEEQFQEVFGNVRTAPHSG</sequence>
<accession>A0A1H8MBJ5</accession>
<proteinExistence type="predicted"/>